<evidence type="ECO:0000259" key="3">
    <source>
        <dbReference type="Pfam" id="PF17906"/>
    </source>
</evidence>
<evidence type="ECO:0000256" key="1">
    <source>
        <dbReference type="SAM" id="Phobius"/>
    </source>
</evidence>
<organism evidence="4 5">
    <name type="scientific">Adineta steineri</name>
    <dbReference type="NCBI Taxonomy" id="433720"/>
    <lineage>
        <taxon>Eukaryota</taxon>
        <taxon>Metazoa</taxon>
        <taxon>Spiralia</taxon>
        <taxon>Gnathifera</taxon>
        <taxon>Rotifera</taxon>
        <taxon>Eurotatoria</taxon>
        <taxon>Bdelloidea</taxon>
        <taxon>Adinetida</taxon>
        <taxon>Adinetidae</taxon>
        <taxon>Adineta</taxon>
    </lineage>
</organism>
<dbReference type="InterPro" id="IPR003609">
    <property type="entry name" value="Pan_app"/>
</dbReference>
<protein>
    <recommendedName>
        <fullName evidence="6">Apple domain-containing protein</fullName>
    </recommendedName>
</protein>
<feature type="domain" description="Apple" evidence="2">
    <location>
        <begin position="206"/>
        <end position="263"/>
    </location>
</feature>
<feature type="domain" description="Mos1 transposase HTH" evidence="3">
    <location>
        <begin position="265"/>
        <end position="296"/>
    </location>
</feature>
<keyword evidence="1" id="KW-0812">Transmembrane</keyword>
<sequence>MDNNSYHDQTESKEIPLNEEAIISKKAIIQSASISKINPNKWDNVNPNKKSSIENIDNDHGYNYNMLSSVRKQSSQPAKLVNFKNIMCNIHNGLTYPYDTPSNRMIYTNENDHNLNSKKRRTRKSLNNCSRPCLCIFISLLIALIIGIIAAATAVTLSKIQKTTITTTITTTTTDTTTTTTDTTSTSTTSTTESTTTPYSCGNMTILLNTDILGFDFASTGSTQWAACCALCLGNSACQSFTLDVPSSACYLKTMPPNNGSYSLTATQIHNELTAVYGPDVVSDSIVARWIQRFLNKLESLEDNPRSGRLLSVITQQNTDDAKDSMNDDPHIIMDYVTVILDTVIISFIVVDTRRY</sequence>
<dbReference type="AlphaFoldDB" id="A0A819Z327"/>
<evidence type="ECO:0000313" key="5">
    <source>
        <dbReference type="Proteomes" id="UP000663844"/>
    </source>
</evidence>
<dbReference type="Pfam" id="PF00024">
    <property type="entry name" value="PAN_1"/>
    <property type="match status" value="1"/>
</dbReference>
<gene>
    <name evidence="4" type="ORF">OXD698_LOCUS38756</name>
</gene>
<keyword evidence="1" id="KW-0472">Membrane</keyword>
<dbReference type="Proteomes" id="UP000663844">
    <property type="component" value="Unassembled WGS sequence"/>
</dbReference>
<evidence type="ECO:0008006" key="6">
    <source>
        <dbReference type="Google" id="ProtNLM"/>
    </source>
</evidence>
<dbReference type="Gene3D" id="3.50.4.10">
    <property type="entry name" value="Hepatocyte Growth Factor"/>
    <property type="match status" value="1"/>
</dbReference>
<keyword evidence="1" id="KW-1133">Transmembrane helix</keyword>
<dbReference type="InterPro" id="IPR041426">
    <property type="entry name" value="Mos1_HTH"/>
</dbReference>
<feature type="transmembrane region" description="Helical" evidence="1">
    <location>
        <begin position="333"/>
        <end position="351"/>
    </location>
</feature>
<comment type="caution">
    <text evidence="4">The sequence shown here is derived from an EMBL/GenBank/DDBJ whole genome shotgun (WGS) entry which is preliminary data.</text>
</comment>
<proteinExistence type="predicted"/>
<accession>A0A819Z327</accession>
<evidence type="ECO:0000259" key="2">
    <source>
        <dbReference type="Pfam" id="PF00024"/>
    </source>
</evidence>
<dbReference type="EMBL" id="CAJOAZ010007486">
    <property type="protein sequence ID" value="CAF4163687.1"/>
    <property type="molecule type" value="Genomic_DNA"/>
</dbReference>
<dbReference type="Pfam" id="PF17906">
    <property type="entry name" value="HTH_48"/>
    <property type="match status" value="1"/>
</dbReference>
<feature type="transmembrane region" description="Helical" evidence="1">
    <location>
        <begin position="136"/>
        <end position="157"/>
    </location>
</feature>
<name>A0A819Z327_9BILA</name>
<evidence type="ECO:0000313" key="4">
    <source>
        <dbReference type="EMBL" id="CAF4163687.1"/>
    </source>
</evidence>
<reference evidence="4" key="1">
    <citation type="submission" date="2021-02" db="EMBL/GenBank/DDBJ databases">
        <authorList>
            <person name="Nowell W R."/>
        </authorList>
    </citation>
    <scope>NUCLEOTIDE SEQUENCE</scope>
</reference>